<dbReference type="RefSeq" id="XP_033400006.1">
    <property type="nucleotide sequence ID" value="XM_033535603.1"/>
</dbReference>
<dbReference type="AlphaFoldDB" id="A0A6A6BLY3"/>
<dbReference type="EMBL" id="ML995480">
    <property type="protein sequence ID" value="KAF2144294.1"/>
    <property type="molecule type" value="Genomic_DNA"/>
</dbReference>
<dbReference type="Proteomes" id="UP000799438">
    <property type="component" value="Unassembled WGS sequence"/>
</dbReference>
<sequence length="181" mass="19422">MHAVTSSKGPVARNSCAMTAESRAGGTPGLDCSALQRNASLPTLLAYAAYMYVHPQHALTARVNASMQHANTMYVAGRASLHRAGDLQRSHRDGSRTRVLTRFGTDQYSMDDSRVAVLPLRGNSIAEKNVGPLSRTPPPSRTIFSGILEAFPVSHQTRLNIALQQSSSRTAVGCMSTKAEI</sequence>
<reference evidence="1" key="1">
    <citation type="journal article" date="2020" name="Stud. Mycol.">
        <title>101 Dothideomycetes genomes: a test case for predicting lifestyles and emergence of pathogens.</title>
        <authorList>
            <person name="Haridas S."/>
            <person name="Albert R."/>
            <person name="Binder M."/>
            <person name="Bloem J."/>
            <person name="Labutti K."/>
            <person name="Salamov A."/>
            <person name="Andreopoulos B."/>
            <person name="Baker S."/>
            <person name="Barry K."/>
            <person name="Bills G."/>
            <person name="Bluhm B."/>
            <person name="Cannon C."/>
            <person name="Castanera R."/>
            <person name="Culley D."/>
            <person name="Daum C."/>
            <person name="Ezra D."/>
            <person name="Gonzalez J."/>
            <person name="Henrissat B."/>
            <person name="Kuo A."/>
            <person name="Liang C."/>
            <person name="Lipzen A."/>
            <person name="Lutzoni F."/>
            <person name="Magnuson J."/>
            <person name="Mondo S."/>
            <person name="Nolan M."/>
            <person name="Ohm R."/>
            <person name="Pangilinan J."/>
            <person name="Park H.-J."/>
            <person name="Ramirez L."/>
            <person name="Alfaro M."/>
            <person name="Sun H."/>
            <person name="Tritt A."/>
            <person name="Yoshinaga Y."/>
            <person name="Zwiers L.-H."/>
            <person name="Turgeon B."/>
            <person name="Goodwin S."/>
            <person name="Spatafora J."/>
            <person name="Crous P."/>
            <person name="Grigoriev I."/>
        </authorList>
    </citation>
    <scope>NUCLEOTIDE SEQUENCE</scope>
    <source>
        <strain evidence="1">CBS 121167</strain>
    </source>
</reference>
<proteinExistence type="predicted"/>
<keyword evidence="2" id="KW-1185">Reference proteome</keyword>
<evidence type="ECO:0000313" key="1">
    <source>
        <dbReference type="EMBL" id="KAF2144294.1"/>
    </source>
</evidence>
<gene>
    <name evidence="1" type="ORF">K452DRAFT_156560</name>
</gene>
<name>A0A6A6BLY3_9PEZI</name>
<evidence type="ECO:0000313" key="2">
    <source>
        <dbReference type="Proteomes" id="UP000799438"/>
    </source>
</evidence>
<dbReference type="GeneID" id="54293097"/>
<protein>
    <submittedName>
        <fullName evidence="1">Uncharacterized protein</fullName>
    </submittedName>
</protein>
<organism evidence="1 2">
    <name type="scientific">Aplosporella prunicola CBS 121167</name>
    <dbReference type="NCBI Taxonomy" id="1176127"/>
    <lineage>
        <taxon>Eukaryota</taxon>
        <taxon>Fungi</taxon>
        <taxon>Dikarya</taxon>
        <taxon>Ascomycota</taxon>
        <taxon>Pezizomycotina</taxon>
        <taxon>Dothideomycetes</taxon>
        <taxon>Dothideomycetes incertae sedis</taxon>
        <taxon>Botryosphaeriales</taxon>
        <taxon>Aplosporellaceae</taxon>
        <taxon>Aplosporella</taxon>
    </lineage>
</organism>
<accession>A0A6A6BLY3</accession>